<sequence>MLDSVSVTKDSTYSFKTTKIKGQHLFVIQPAEGYPFLFINDASSATLNINGDHPMTPEIKGSVATSGLYQFLATYRKDDSTIVETFRALDANHKLSAPTAKDDSIRDALGTQRDQQIIQMNKDIEQFTASTPSPVAAFYVLKLMAPRSIQPEALFPITQKASERFPEDGSLAALTSQLKVSLASNNPNNYPLMNKQAPDLEMQSPDGKDIKISDFKGKYLLVDFWASWCSPCRAENPNVVKAYNQFKDKNFTILGVSLDKDKEAWTKAIMHDHLTWNHMSDLKYWSSAAVGAYQISGIPFNVLLDPTGKIIAQNLRGEDLENKLSEVLK</sequence>
<organism evidence="6 7">
    <name type="scientific">Arachidicoccus ginsenosidivorans</name>
    <dbReference type="NCBI Taxonomy" id="496057"/>
    <lineage>
        <taxon>Bacteria</taxon>
        <taxon>Pseudomonadati</taxon>
        <taxon>Bacteroidota</taxon>
        <taxon>Chitinophagia</taxon>
        <taxon>Chitinophagales</taxon>
        <taxon>Chitinophagaceae</taxon>
        <taxon>Arachidicoccus</taxon>
    </lineage>
</organism>
<dbReference type="PROSITE" id="PS51352">
    <property type="entry name" value="THIOREDOXIN_2"/>
    <property type="match status" value="1"/>
</dbReference>
<evidence type="ECO:0000259" key="5">
    <source>
        <dbReference type="PROSITE" id="PS51352"/>
    </source>
</evidence>
<evidence type="ECO:0000256" key="2">
    <source>
        <dbReference type="ARBA" id="ARBA00022748"/>
    </source>
</evidence>
<dbReference type="AlphaFoldDB" id="A0A5B8VVQ4"/>
<evidence type="ECO:0000256" key="3">
    <source>
        <dbReference type="ARBA" id="ARBA00023157"/>
    </source>
</evidence>
<dbReference type="Pfam" id="PF00578">
    <property type="entry name" value="AhpC-TSA"/>
    <property type="match status" value="1"/>
</dbReference>
<evidence type="ECO:0000313" key="6">
    <source>
        <dbReference type="EMBL" id="QEC74268.1"/>
    </source>
</evidence>
<dbReference type="InterPro" id="IPR050553">
    <property type="entry name" value="Thioredoxin_ResA/DsbE_sf"/>
</dbReference>
<evidence type="ECO:0000313" key="7">
    <source>
        <dbReference type="Proteomes" id="UP000321291"/>
    </source>
</evidence>
<dbReference type="PANTHER" id="PTHR42852">
    <property type="entry name" value="THIOL:DISULFIDE INTERCHANGE PROTEIN DSBE"/>
    <property type="match status" value="1"/>
</dbReference>
<dbReference type="Gene3D" id="3.40.30.10">
    <property type="entry name" value="Glutaredoxin"/>
    <property type="match status" value="1"/>
</dbReference>
<name>A0A5B8VVQ4_9BACT</name>
<dbReference type="GO" id="GO:0016491">
    <property type="term" value="F:oxidoreductase activity"/>
    <property type="evidence" value="ECO:0007669"/>
    <property type="project" value="InterPro"/>
</dbReference>
<proteinExistence type="predicted"/>
<dbReference type="CDD" id="cd02966">
    <property type="entry name" value="TlpA_like_family"/>
    <property type="match status" value="1"/>
</dbReference>
<evidence type="ECO:0000256" key="1">
    <source>
        <dbReference type="ARBA" id="ARBA00004196"/>
    </source>
</evidence>
<protein>
    <submittedName>
        <fullName evidence="6">TlpA family protein disulfide reductase</fullName>
    </submittedName>
</protein>
<dbReference type="PANTHER" id="PTHR42852:SF6">
    <property type="entry name" value="THIOL:DISULFIDE INTERCHANGE PROTEIN DSBE"/>
    <property type="match status" value="1"/>
</dbReference>
<reference evidence="6 7" key="1">
    <citation type="journal article" date="2017" name="Int. J. Syst. Evol. Microbiol.">
        <title>Arachidicoccus ginsenosidivorans sp. nov., with ginsenoside-converting activity isolated from ginseng cultivating soil.</title>
        <authorList>
            <person name="Siddiqi M.Z."/>
            <person name="Aslam Z."/>
            <person name="Im W.T."/>
        </authorList>
    </citation>
    <scope>NUCLEOTIDE SEQUENCE [LARGE SCALE GENOMIC DNA]</scope>
    <source>
        <strain evidence="6 7">Gsoil 809</strain>
    </source>
</reference>
<keyword evidence="7" id="KW-1185">Reference proteome</keyword>
<dbReference type="Proteomes" id="UP000321291">
    <property type="component" value="Chromosome"/>
</dbReference>
<comment type="subcellular location">
    <subcellularLocation>
        <location evidence="1">Cell envelope</location>
    </subcellularLocation>
</comment>
<keyword evidence="4" id="KW-0676">Redox-active center</keyword>
<accession>A0A5B8VVQ4</accession>
<keyword evidence="3" id="KW-1015">Disulfide bond</keyword>
<feature type="domain" description="Thioredoxin" evidence="5">
    <location>
        <begin position="191"/>
        <end position="329"/>
    </location>
</feature>
<dbReference type="InterPro" id="IPR000866">
    <property type="entry name" value="AhpC/TSA"/>
</dbReference>
<dbReference type="KEGG" id="agi:FSB73_11050"/>
<keyword evidence="2" id="KW-0201">Cytochrome c-type biogenesis</keyword>
<evidence type="ECO:0000256" key="4">
    <source>
        <dbReference type="ARBA" id="ARBA00023284"/>
    </source>
</evidence>
<dbReference type="SUPFAM" id="SSF52833">
    <property type="entry name" value="Thioredoxin-like"/>
    <property type="match status" value="1"/>
</dbReference>
<dbReference type="GO" id="GO:0017004">
    <property type="term" value="P:cytochrome complex assembly"/>
    <property type="evidence" value="ECO:0007669"/>
    <property type="project" value="UniProtKB-KW"/>
</dbReference>
<dbReference type="EMBL" id="CP042434">
    <property type="protein sequence ID" value="QEC74268.1"/>
    <property type="molecule type" value="Genomic_DNA"/>
</dbReference>
<gene>
    <name evidence="6" type="ORF">FSB73_11050</name>
</gene>
<dbReference type="InterPro" id="IPR013766">
    <property type="entry name" value="Thioredoxin_domain"/>
</dbReference>
<dbReference type="GO" id="GO:0016209">
    <property type="term" value="F:antioxidant activity"/>
    <property type="evidence" value="ECO:0007669"/>
    <property type="project" value="InterPro"/>
</dbReference>
<dbReference type="InterPro" id="IPR036249">
    <property type="entry name" value="Thioredoxin-like_sf"/>
</dbReference>
<dbReference type="GO" id="GO:0030313">
    <property type="term" value="C:cell envelope"/>
    <property type="evidence" value="ECO:0007669"/>
    <property type="project" value="UniProtKB-SubCell"/>
</dbReference>